<name>A0A2P2PAM2_RHIMU</name>
<evidence type="ECO:0000313" key="2">
    <source>
        <dbReference type="EMBL" id="MBX51757.1"/>
    </source>
</evidence>
<organism evidence="2">
    <name type="scientific">Rhizophora mucronata</name>
    <name type="common">Asiatic mangrove</name>
    <dbReference type="NCBI Taxonomy" id="61149"/>
    <lineage>
        <taxon>Eukaryota</taxon>
        <taxon>Viridiplantae</taxon>
        <taxon>Streptophyta</taxon>
        <taxon>Embryophyta</taxon>
        <taxon>Tracheophyta</taxon>
        <taxon>Spermatophyta</taxon>
        <taxon>Magnoliopsida</taxon>
        <taxon>eudicotyledons</taxon>
        <taxon>Gunneridae</taxon>
        <taxon>Pentapetalae</taxon>
        <taxon>rosids</taxon>
        <taxon>fabids</taxon>
        <taxon>Malpighiales</taxon>
        <taxon>Rhizophoraceae</taxon>
        <taxon>Rhizophora</taxon>
    </lineage>
</organism>
<proteinExistence type="predicted"/>
<sequence length="39" mass="4683">MPCDLLNFFYCITAPPFFIFTYLFIIAFYNSSILKCKYL</sequence>
<accession>A0A2P2PAM2</accession>
<dbReference type="AlphaFoldDB" id="A0A2P2PAM2"/>
<protein>
    <submittedName>
        <fullName evidence="2">Uncharacterized protein</fullName>
    </submittedName>
</protein>
<feature type="transmembrane region" description="Helical" evidence="1">
    <location>
        <begin position="6"/>
        <end position="29"/>
    </location>
</feature>
<keyword evidence="1" id="KW-0812">Transmembrane</keyword>
<keyword evidence="1" id="KW-1133">Transmembrane helix</keyword>
<evidence type="ECO:0000256" key="1">
    <source>
        <dbReference type="SAM" id="Phobius"/>
    </source>
</evidence>
<dbReference type="EMBL" id="GGEC01071273">
    <property type="protein sequence ID" value="MBX51757.1"/>
    <property type="molecule type" value="Transcribed_RNA"/>
</dbReference>
<keyword evidence="1" id="KW-0472">Membrane</keyword>
<reference evidence="2" key="1">
    <citation type="submission" date="2018-02" db="EMBL/GenBank/DDBJ databases">
        <title>Rhizophora mucronata_Transcriptome.</title>
        <authorList>
            <person name="Meera S.P."/>
            <person name="Sreeshan A."/>
            <person name="Augustine A."/>
        </authorList>
    </citation>
    <scope>NUCLEOTIDE SEQUENCE</scope>
    <source>
        <tissue evidence="2">Leaf</tissue>
    </source>
</reference>